<dbReference type="RefSeq" id="WP_289961487.1">
    <property type="nucleotide sequence ID" value="NZ_JAUEOZ010000001.1"/>
</dbReference>
<keyword evidence="2" id="KW-1185">Reference proteome</keyword>
<evidence type="ECO:0000313" key="2">
    <source>
        <dbReference type="Proteomes" id="UP001169719"/>
    </source>
</evidence>
<evidence type="ECO:0000313" key="1">
    <source>
        <dbReference type="EMBL" id="MDN2481367.1"/>
    </source>
</evidence>
<organism evidence="1 2">
    <name type="scientific">Vibrio agarivorans</name>
    <dbReference type="NCBI Taxonomy" id="153622"/>
    <lineage>
        <taxon>Bacteria</taxon>
        <taxon>Pseudomonadati</taxon>
        <taxon>Pseudomonadota</taxon>
        <taxon>Gammaproteobacteria</taxon>
        <taxon>Vibrionales</taxon>
        <taxon>Vibrionaceae</taxon>
        <taxon>Vibrio</taxon>
    </lineage>
</organism>
<accession>A0ABT7Y052</accession>
<reference evidence="1" key="1">
    <citation type="submission" date="2024-05" db="EMBL/GenBank/DDBJ databases">
        <title>Genome Sequences of Four Agar- Degrading Marine Bacteria.</title>
        <authorList>
            <person name="Phillips E.K."/>
            <person name="Shaffer J.C."/>
            <person name="Henson M.W."/>
            <person name="Temperton B."/>
            <person name="Thrash C.J."/>
            <person name="Martin M.O."/>
        </authorList>
    </citation>
    <scope>NUCLEOTIDE SEQUENCE</scope>
    <source>
        <strain evidence="1">EKP203</strain>
    </source>
</reference>
<sequence>MRYGLPLVTLFLVTAPPLYAHGQHSLKVKASAYTSSVGETDSNPNIGAWGDTLKPGMKSIAVSRDLLDMGLTHNTKVRIKGLSGTYRVLDKMNKRWTRKIDIYMGNDVNKAKQWGVRTVTIYWDGEERTRN</sequence>
<evidence type="ECO:0008006" key="3">
    <source>
        <dbReference type="Google" id="ProtNLM"/>
    </source>
</evidence>
<protein>
    <recommendedName>
        <fullName evidence="3">3D (Asp-Asp-Asp) domain-containing protein</fullName>
    </recommendedName>
</protein>
<dbReference type="CDD" id="cd22784">
    <property type="entry name" value="DPBB_MltA_YuiC-like"/>
    <property type="match status" value="1"/>
</dbReference>
<dbReference type="EMBL" id="JAUEOZ010000001">
    <property type="protein sequence ID" value="MDN2481367.1"/>
    <property type="molecule type" value="Genomic_DNA"/>
</dbReference>
<proteinExistence type="predicted"/>
<name>A0ABT7Y052_9VIBR</name>
<gene>
    <name evidence="1" type="ORF">QWJ08_08160</name>
</gene>
<comment type="caution">
    <text evidence="1">The sequence shown here is derived from an EMBL/GenBank/DDBJ whole genome shotgun (WGS) entry which is preliminary data.</text>
</comment>
<dbReference type="Proteomes" id="UP001169719">
    <property type="component" value="Unassembled WGS sequence"/>
</dbReference>